<dbReference type="InterPro" id="IPR020019">
    <property type="entry name" value="AcTrfase_PglD-like"/>
</dbReference>
<dbReference type="SUPFAM" id="SSF51161">
    <property type="entry name" value="Trimeric LpxA-like enzymes"/>
    <property type="match status" value="1"/>
</dbReference>
<dbReference type="InterPro" id="IPR011004">
    <property type="entry name" value="Trimer_LpxA-like_sf"/>
</dbReference>
<dbReference type="Gene3D" id="3.40.50.20">
    <property type="match status" value="1"/>
</dbReference>
<dbReference type="PANTHER" id="PTHR43300">
    <property type="entry name" value="ACETYLTRANSFERASE"/>
    <property type="match status" value="1"/>
</dbReference>
<name>A0A1E7DPL6_9BACI</name>
<gene>
    <name evidence="4" type="ORF">BA724_06690</name>
</gene>
<dbReference type="InterPro" id="IPR041561">
    <property type="entry name" value="PglD_N"/>
</dbReference>
<dbReference type="Pfam" id="PF17836">
    <property type="entry name" value="PglD_N"/>
    <property type="match status" value="1"/>
</dbReference>
<keyword evidence="5" id="KW-1185">Reference proteome</keyword>
<feature type="binding site" evidence="2">
    <location>
        <position position="145"/>
    </location>
    <ligand>
        <name>acetyl-CoA</name>
        <dbReference type="ChEBI" id="CHEBI:57288"/>
    </ligand>
</feature>
<dbReference type="RefSeq" id="WP_069938567.1">
    <property type="nucleotide sequence ID" value="NZ_MAMP01000021.1"/>
</dbReference>
<sequence>MRKIVVIGHGGHSKVVQDTIQSLGGYEFIAILDDRYTDVSCKNGIQFGPVSEAKKLATDPGVVFTIAIGTNWVREKIAKELFDYGAMFETLIHPFSFVSPSARIGPGSVVMAGAIINADAVIGSHVIVNSGSIVEHDNFIADYAHISPGSVMTGNVTVGTGAHVGAGAKVIPGKTIGDWSVIGAGSVVIHDIPDEETAIGVPAVVKSNVLLK</sequence>
<organism evidence="4 5">
    <name type="scientific">Domibacillus iocasae</name>
    <dbReference type="NCBI Taxonomy" id="1714016"/>
    <lineage>
        <taxon>Bacteria</taxon>
        <taxon>Bacillati</taxon>
        <taxon>Bacillota</taxon>
        <taxon>Bacilli</taxon>
        <taxon>Bacillales</taxon>
        <taxon>Bacillaceae</taxon>
        <taxon>Domibacillus</taxon>
    </lineage>
</organism>
<dbReference type="AlphaFoldDB" id="A0A1E7DPL6"/>
<dbReference type="Proteomes" id="UP000095658">
    <property type="component" value="Unassembled WGS sequence"/>
</dbReference>
<dbReference type="InterPro" id="IPR050179">
    <property type="entry name" value="Trans_hexapeptide_repeat"/>
</dbReference>
<evidence type="ECO:0000256" key="1">
    <source>
        <dbReference type="PIRSR" id="PIRSR620019-1"/>
    </source>
</evidence>
<feature type="site" description="Increases basicity of active site His" evidence="1">
    <location>
        <position position="137"/>
    </location>
</feature>
<accession>A0A1E7DPL6</accession>
<dbReference type="NCBIfam" id="TIGR03570">
    <property type="entry name" value="NeuD_NnaD"/>
    <property type="match status" value="1"/>
</dbReference>
<evidence type="ECO:0000256" key="2">
    <source>
        <dbReference type="PIRSR" id="PIRSR620019-2"/>
    </source>
</evidence>
<evidence type="ECO:0000259" key="3">
    <source>
        <dbReference type="Pfam" id="PF17836"/>
    </source>
</evidence>
<proteinExistence type="predicted"/>
<feature type="domain" description="PglD N-terminal" evidence="3">
    <location>
        <begin position="3"/>
        <end position="81"/>
    </location>
</feature>
<reference evidence="4 5" key="1">
    <citation type="submission" date="2016-06" db="EMBL/GenBank/DDBJ databases">
        <title>Domibacillus iocasae genome sequencing.</title>
        <authorList>
            <person name="Verma A."/>
            <person name="Pal Y."/>
            <person name="Ojha A.K."/>
            <person name="Krishnamurthi S."/>
        </authorList>
    </citation>
    <scope>NUCLEOTIDE SEQUENCE [LARGE SCALE GENOMIC DNA]</scope>
    <source>
        <strain evidence="4 5">DSM 29979</strain>
    </source>
</reference>
<evidence type="ECO:0000313" key="5">
    <source>
        <dbReference type="Proteomes" id="UP000095658"/>
    </source>
</evidence>
<dbReference type="Gene3D" id="2.160.10.10">
    <property type="entry name" value="Hexapeptide repeat proteins"/>
    <property type="match status" value="1"/>
</dbReference>
<dbReference type="GO" id="GO:0016740">
    <property type="term" value="F:transferase activity"/>
    <property type="evidence" value="ECO:0007669"/>
    <property type="project" value="UniProtKB-KW"/>
</dbReference>
<dbReference type="EMBL" id="MAMP01000021">
    <property type="protein sequence ID" value="OES44945.1"/>
    <property type="molecule type" value="Genomic_DNA"/>
</dbReference>
<dbReference type="CDD" id="cd03360">
    <property type="entry name" value="LbH_AT_putative"/>
    <property type="match status" value="1"/>
</dbReference>
<dbReference type="STRING" id="1714016.BA724_06690"/>
<keyword evidence="4" id="KW-0808">Transferase</keyword>
<evidence type="ECO:0000313" key="4">
    <source>
        <dbReference type="EMBL" id="OES44945.1"/>
    </source>
</evidence>
<feature type="binding site" evidence="2">
    <location>
        <position position="69"/>
    </location>
    <ligand>
        <name>substrate</name>
    </ligand>
</feature>
<comment type="caution">
    <text evidence="4">The sequence shown here is derived from an EMBL/GenBank/DDBJ whole genome shotgun (WGS) entry which is preliminary data.</text>
</comment>
<protein>
    <submittedName>
        <fullName evidence="4">Acetyltransferase</fullName>
    </submittedName>
</protein>
<dbReference type="PANTHER" id="PTHR43300:SF7">
    <property type="entry name" value="UDP-N-ACETYLBACILLOSAMINE N-ACETYLTRANSFERASE"/>
    <property type="match status" value="1"/>
</dbReference>
<feature type="active site" description="Proton acceptor" evidence="1">
    <location>
        <position position="136"/>
    </location>
</feature>